<name>A0ACC1NU20_9HYPO</name>
<proteinExistence type="predicted"/>
<comment type="caution">
    <text evidence="1">The sequence shown here is derived from an EMBL/GenBank/DDBJ whole genome shotgun (WGS) entry which is preliminary data.</text>
</comment>
<dbReference type="EMBL" id="JANJQO010000077">
    <property type="protein sequence ID" value="KAJ2982414.1"/>
    <property type="molecule type" value="Genomic_DNA"/>
</dbReference>
<keyword evidence="2" id="KW-1185">Reference proteome</keyword>
<organism evidence="1 2">
    <name type="scientific">Zarea fungicola</name>
    <dbReference type="NCBI Taxonomy" id="93591"/>
    <lineage>
        <taxon>Eukaryota</taxon>
        <taxon>Fungi</taxon>
        <taxon>Dikarya</taxon>
        <taxon>Ascomycota</taxon>
        <taxon>Pezizomycotina</taxon>
        <taxon>Sordariomycetes</taxon>
        <taxon>Hypocreomycetidae</taxon>
        <taxon>Hypocreales</taxon>
        <taxon>Cordycipitaceae</taxon>
        <taxon>Zarea</taxon>
    </lineage>
</organism>
<gene>
    <name evidence="1" type="ORF">NQ176_g1401</name>
</gene>
<sequence length="250" mass="28281">MASHRTSVSDTARSKPSNRRVLLPTSSSLPSFVSGRPVLTQQPLNHHNTFAPLPPSQTLQSHGRLTRVDDQIVSEKGHCTQITLWNPNESDNRPWPSQTMWVDSVTWLLASVTLPTDYAARKAEECPVVTNELINIEARLGLVRHFVHIGDFITLTYELAFKLTRETKTALSEYYKCHLSNNTPHQDFVAAVNKYVYYTSFSIIDEMEPDGGGELPSNESIQVKSELMELLCGYSRVTNIAHKELKHYRN</sequence>
<evidence type="ECO:0000313" key="1">
    <source>
        <dbReference type="EMBL" id="KAJ2982414.1"/>
    </source>
</evidence>
<accession>A0ACC1NU20</accession>
<evidence type="ECO:0000313" key="2">
    <source>
        <dbReference type="Proteomes" id="UP001143910"/>
    </source>
</evidence>
<dbReference type="Proteomes" id="UP001143910">
    <property type="component" value="Unassembled WGS sequence"/>
</dbReference>
<protein>
    <submittedName>
        <fullName evidence="1">Uncharacterized protein</fullName>
    </submittedName>
</protein>
<reference evidence="1" key="1">
    <citation type="submission" date="2022-08" db="EMBL/GenBank/DDBJ databases">
        <title>Genome Sequence of Lecanicillium fungicola.</title>
        <authorList>
            <person name="Buettner E."/>
        </authorList>
    </citation>
    <scope>NUCLEOTIDE SEQUENCE</scope>
    <source>
        <strain evidence="1">Babe33</strain>
    </source>
</reference>